<dbReference type="Pfam" id="PF01041">
    <property type="entry name" value="DegT_DnrJ_EryC1"/>
    <property type="match status" value="1"/>
</dbReference>
<comment type="caution">
    <text evidence="1">The sequence shown here is derived from an EMBL/GenBank/DDBJ whole genome shotgun (WGS) entry which is preliminary data.</text>
</comment>
<dbReference type="InterPro" id="IPR000653">
    <property type="entry name" value="DegT/StrS_aminotransferase"/>
</dbReference>
<dbReference type="SUPFAM" id="SSF53383">
    <property type="entry name" value="PLP-dependent transferases"/>
    <property type="match status" value="1"/>
</dbReference>
<dbReference type="Gene3D" id="3.90.1150.10">
    <property type="entry name" value="Aspartate Aminotransferase, domain 1"/>
    <property type="match status" value="1"/>
</dbReference>
<evidence type="ECO:0000313" key="1">
    <source>
        <dbReference type="EMBL" id="NLE31281.1"/>
    </source>
</evidence>
<protein>
    <submittedName>
        <fullName evidence="1">DegT/DnrJ/EryC1/StrS aminotransferase family protein</fullName>
    </submittedName>
</protein>
<name>A0A847EU21_9BACT</name>
<feature type="non-terminal residue" evidence="1">
    <location>
        <position position="1"/>
    </location>
</feature>
<dbReference type="EMBL" id="JAAZAL010000118">
    <property type="protein sequence ID" value="NLE31281.1"/>
    <property type="molecule type" value="Genomic_DNA"/>
</dbReference>
<accession>A0A847EU21</accession>
<sequence>GCGVYYPKPLHLHEHFRKMGYKEGDFPVSEKLSKEVLSLPVNPFVTEKDVEFVIGKIKEFSKK</sequence>
<reference evidence="1 2" key="1">
    <citation type="journal article" date="2020" name="Biotechnol. Biofuels">
        <title>New insights from the biogas microbiome by comprehensive genome-resolved metagenomics of nearly 1600 species originating from multiple anaerobic digesters.</title>
        <authorList>
            <person name="Campanaro S."/>
            <person name="Treu L."/>
            <person name="Rodriguez-R L.M."/>
            <person name="Kovalovszki A."/>
            <person name="Ziels R.M."/>
            <person name="Maus I."/>
            <person name="Zhu X."/>
            <person name="Kougias P.G."/>
            <person name="Basile A."/>
            <person name="Luo G."/>
            <person name="Schluter A."/>
            <person name="Konstantinidis K.T."/>
            <person name="Angelidaki I."/>
        </authorList>
    </citation>
    <scope>NUCLEOTIDE SEQUENCE [LARGE SCALE GENOMIC DNA]</scope>
    <source>
        <strain evidence="1">AS06rmzACSIP_421</strain>
    </source>
</reference>
<dbReference type="GO" id="GO:0008483">
    <property type="term" value="F:transaminase activity"/>
    <property type="evidence" value="ECO:0007669"/>
    <property type="project" value="UniProtKB-KW"/>
</dbReference>
<dbReference type="AlphaFoldDB" id="A0A847EU21"/>
<evidence type="ECO:0000313" key="2">
    <source>
        <dbReference type="Proteomes" id="UP000554004"/>
    </source>
</evidence>
<organism evidence="1 2">
    <name type="scientific">Candidatus Dojkabacteria bacterium</name>
    <dbReference type="NCBI Taxonomy" id="2099670"/>
    <lineage>
        <taxon>Bacteria</taxon>
        <taxon>Candidatus Dojkabacteria</taxon>
    </lineage>
</organism>
<dbReference type="Proteomes" id="UP000554004">
    <property type="component" value="Unassembled WGS sequence"/>
</dbReference>
<keyword evidence="1" id="KW-0808">Transferase</keyword>
<gene>
    <name evidence="1" type="ORF">GX618_03330</name>
</gene>
<keyword evidence="1" id="KW-0032">Aminotransferase</keyword>
<dbReference type="InterPro" id="IPR015422">
    <property type="entry name" value="PyrdxlP-dep_Trfase_small"/>
</dbReference>
<dbReference type="InterPro" id="IPR015424">
    <property type="entry name" value="PyrdxlP-dep_Trfase"/>
</dbReference>
<proteinExistence type="predicted"/>